<organism evidence="2 3">
    <name type="scientific">Anopheles maculatus</name>
    <dbReference type="NCBI Taxonomy" id="74869"/>
    <lineage>
        <taxon>Eukaryota</taxon>
        <taxon>Metazoa</taxon>
        <taxon>Ecdysozoa</taxon>
        <taxon>Arthropoda</taxon>
        <taxon>Hexapoda</taxon>
        <taxon>Insecta</taxon>
        <taxon>Pterygota</taxon>
        <taxon>Neoptera</taxon>
        <taxon>Endopterygota</taxon>
        <taxon>Diptera</taxon>
        <taxon>Nematocera</taxon>
        <taxon>Culicoidea</taxon>
        <taxon>Culicidae</taxon>
        <taxon>Anophelinae</taxon>
        <taxon>Anopheles</taxon>
        <taxon>Anopheles maculatus group</taxon>
    </lineage>
</organism>
<evidence type="ECO:0000313" key="3">
    <source>
        <dbReference type="Proteomes" id="UP000075901"/>
    </source>
</evidence>
<dbReference type="EnsemblMetazoa" id="AMAM016636-RA">
    <property type="protein sequence ID" value="AMAM016636-PA"/>
    <property type="gene ID" value="AMAM016636"/>
</dbReference>
<dbReference type="AlphaFoldDB" id="A0A182SZN0"/>
<feature type="compositionally biased region" description="Basic residues" evidence="1">
    <location>
        <begin position="71"/>
        <end position="92"/>
    </location>
</feature>
<reference evidence="2" key="2">
    <citation type="submission" date="2020-05" db="UniProtKB">
        <authorList>
            <consortium name="EnsemblMetazoa"/>
        </authorList>
    </citation>
    <scope>IDENTIFICATION</scope>
    <source>
        <strain evidence="2">maculatus3</strain>
    </source>
</reference>
<proteinExistence type="predicted"/>
<protein>
    <submittedName>
        <fullName evidence="2">Uncharacterized protein</fullName>
    </submittedName>
</protein>
<sequence>MSAAVQATVTIPATSGGSVVRRVPNTDWWRRWLWPAQARPADTISTDKQQTAVRRRRRRKKVDRRSGHAMGHARWRYRARVISSRPRRRPQQRTHGIQQQQQQQQLIPNTVVCVSA</sequence>
<dbReference type="Proteomes" id="UP000075901">
    <property type="component" value="Unassembled WGS sequence"/>
</dbReference>
<feature type="region of interest" description="Disordered" evidence="1">
    <location>
        <begin position="40"/>
        <end position="107"/>
    </location>
</feature>
<dbReference type="VEuPathDB" id="VectorBase:AMAM016636"/>
<feature type="compositionally biased region" description="Basic residues" evidence="1">
    <location>
        <begin position="53"/>
        <end position="63"/>
    </location>
</feature>
<keyword evidence="3" id="KW-1185">Reference proteome</keyword>
<evidence type="ECO:0000313" key="2">
    <source>
        <dbReference type="EnsemblMetazoa" id="AMAM016636-PA"/>
    </source>
</evidence>
<feature type="compositionally biased region" description="Polar residues" evidence="1">
    <location>
        <begin position="43"/>
        <end position="52"/>
    </location>
</feature>
<accession>A0A182SZN0</accession>
<name>A0A182SZN0_9DIPT</name>
<reference evidence="3" key="1">
    <citation type="submission" date="2013-09" db="EMBL/GenBank/DDBJ databases">
        <title>The Genome Sequence of Anopheles maculatus species B.</title>
        <authorList>
            <consortium name="The Broad Institute Genomics Platform"/>
            <person name="Neafsey D.E."/>
            <person name="Besansky N."/>
            <person name="Howell P."/>
            <person name="Walton C."/>
            <person name="Young S.K."/>
            <person name="Zeng Q."/>
            <person name="Gargeya S."/>
            <person name="Fitzgerald M."/>
            <person name="Haas B."/>
            <person name="Abouelleil A."/>
            <person name="Allen A.W."/>
            <person name="Alvarado L."/>
            <person name="Arachchi H.M."/>
            <person name="Berlin A.M."/>
            <person name="Chapman S.B."/>
            <person name="Gainer-Dewar J."/>
            <person name="Goldberg J."/>
            <person name="Griggs A."/>
            <person name="Gujja S."/>
            <person name="Hansen M."/>
            <person name="Howarth C."/>
            <person name="Imamovic A."/>
            <person name="Ireland A."/>
            <person name="Larimer J."/>
            <person name="McCowan C."/>
            <person name="Murphy C."/>
            <person name="Pearson M."/>
            <person name="Poon T.W."/>
            <person name="Priest M."/>
            <person name="Roberts A."/>
            <person name="Saif S."/>
            <person name="Shea T."/>
            <person name="Sisk P."/>
            <person name="Sykes S."/>
            <person name="Wortman J."/>
            <person name="Nusbaum C."/>
            <person name="Birren B."/>
        </authorList>
    </citation>
    <scope>NUCLEOTIDE SEQUENCE [LARGE SCALE GENOMIC DNA]</scope>
    <source>
        <strain evidence="3">maculatus3</strain>
    </source>
</reference>
<evidence type="ECO:0000256" key="1">
    <source>
        <dbReference type="SAM" id="MobiDB-lite"/>
    </source>
</evidence>